<evidence type="ECO:0000259" key="1">
    <source>
        <dbReference type="Pfam" id="PF13460"/>
    </source>
</evidence>
<accession>A0ABU3Y757</accession>
<sequence>MAVLAITGGTGFVGSRLIALATAAGHQVRALTRREQAARERIDWIAGDLQATDALAQLCAGADAVIHVAGVVNAPDRAGFAAGNIEGTRNMLAAAEQAQVRHFVHVSSLAAREPGMSAYGWSKAEAERLVDESLLDTAVVRPPAIYGPGDLEMLELFKLARKGLALLPPGGRLSVIEVGDLGRLLLALAAGGNGGRSYDCDDGRESGWSHKEFGLAIGTAVGKRVAPIALPRPLMMAGAHLDRLVRGKRAKLTPDRVAYFCHEDWVIDAARRPPADLWTPQVKTPAGLAATAAWYREQGLL</sequence>
<dbReference type="SUPFAM" id="SSF51735">
    <property type="entry name" value="NAD(P)-binding Rossmann-fold domains"/>
    <property type="match status" value="1"/>
</dbReference>
<name>A0ABU3Y757_9SPHN</name>
<dbReference type="Gene3D" id="3.40.50.720">
    <property type="entry name" value="NAD(P)-binding Rossmann-like Domain"/>
    <property type="match status" value="1"/>
</dbReference>
<dbReference type="InterPro" id="IPR016040">
    <property type="entry name" value="NAD(P)-bd_dom"/>
</dbReference>
<dbReference type="PANTHER" id="PTHR48079">
    <property type="entry name" value="PROTEIN YEEZ"/>
    <property type="match status" value="1"/>
</dbReference>
<proteinExistence type="predicted"/>
<reference evidence="2 3" key="1">
    <citation type="submission" date="2023-10" db="EMBL/GenBank/DDBJ databases">
        <title>Sphingomonas sp. HF-S4 16S ribosomal RNA gene Genome sequencing and assembly.</title>
        <authorList>
            <person name="Lee H."/>
        </authorList>
    </citation>
    <scope>NUCLEOTIDE SEQUENCE [LARGE SCALE GENOMIC DNA]</scope>
    <source>
        <strain evidence="2 3">HF-S4</strain>
    </source>
</reference>
<dbReference type="Proteomes" id="UP001273531">
    <property type="component" value="Unassembled WGS sequence"/>
</dbReference>
<dbReference type="InterPro" id="IPR051783">
    <property type="entry name" value="NAD(P)-dependent_oxidoreduct"/>
</dbReference>
<dbReference type="RefSeq" id="WP_317226393.1">
    <property type="nucleotide sequence ID" value="NZ_JAWJEJ010000001.1"/>
</dbReference>
<dbReference type="Pfam" id="PF13460">
    <property type="entry name" value="NAD_binding_10"/>
    <property type="match status" value="1"/>
</dbReference>
<comment type="caution">
    <text evidence="2">The sequence shown here is derived from an EMBL/GenBank/DDBJ whole genome shotgun (WGS) entry which is preliminary data.</text>
</comment>
<dbReference type="EMBL" id="JAWJEJ010000001">
    <property type="protein sequence ID" value="MDV3457236.1"/>
    <property type="molecule type" value="Genomic_DNA"/>
</dbReference>
<dbReference type="InterPro" id="IPR036291">
    <property type="entry name" value="NAD(P)-bd_dom_sf"/>
</dbReference>
<keyword evidence="3" id="KW-1185">Reference proteome</keyword>
<evidence type="ECO:0000313" key="3">
    <source>
        <dbReference type="Proteomes" id="UP001273531"/>
    </source>
</evidence>
<dbReference type="PANTHER" id="PTHR48079:SF6">
    <property type="entry name" value="NAD(P)-BINDING DOMAIN-CONTAINING PROTEIN-RELATED"/>
    <property type="match status" value="1"/>
</dbReference>
<evidence type="ECO:0000313" key="2">
    <source>
        <dbReference type="EMBL" id="MDV3457236.1"/>
    </source>
</evidence>
<gene>
    <name evidence="2" type="ORF">RZN05_09600</name>
</gene>
<protein>
    <submittedName>
        <fullName evidence="2">NAD(P)H-binding protein</fullName>
    </submittedName>
</protein>
<feature type="domain" description="NAD(P)-binding" evidence="1">
    <location>
        <begin position="8"/>
        <end position="145"/>
    </location>
</feature>
<organism evidence="2 3">
    <name type="scientific">Sphingomonas agrestis</name>
    <dbReference type="NCBI Taxonomy" id="3080540"/>
    <lineage>
        <taxon>Bacteria</taxon>
        <taxon>Pseudomonadati</taxon>
        <taxon>Pseudomonadota</taxon>
        <taxon>Alphaproteobacteria</taxon>
        <taxon>Sphingomonadales</taxon>
        <taxon>Sphingomonadaceae</taxon>
        <taxon>Sphingomonas</taxon>
    </lineage>
</organism>